<evidence type="ECO:0000313" key="2">
    <source>
        <dbReference type="EMBL" id="JAT90469.1"/>
    </source>
</evidence>
<reference evidence="2" key="1">
    <citation type="submission" date="2015-09" db="EMBL/GenBank/DDBJ databases">
        <title>De novo assembly of Pectinophora gossypiella (Pink Bollworm) gut transcriptome.</title>
        <authorList>
            <person name="Tassone E.E."/>
        </authorList>
    </citation>
    <scope>NUCLEOTIDE SEQUENCE</scope>
</reference>
<accession>A0A1E1WTV2</accession>
<dbReference type="EMBL" id="GDQN01000585">
    <property type="protein sequence ID" value="JAT90469.1"/>
    <property type="molecule type" value="Transcribed_RNA"/>
</dbReference>
<protein>
    <submittedName>
        <fullName evidence="2">Uncharacterized protein</fullName>
    </submittedName>
</protein>
<feature type="compositionally biased region" description="Basic residues" evidence="1">
    <location>
        <begin position="16"/>
        <end position="25"/>
    </location>
</feature>
<gene>
    <name evidence="2" type="ORF">g.9104</name>
</gene>
<feature type="compositionally biased region" description="Basic and acidic residues" evidence="1">
    <location>
        <begin position="1"/>
        <end position="15"/>
    </location>
</feature>
<feature type="region of interest" description="Disordered" evidence="1">
    <location>
        <begin position="1"/>
        <end position="29"/>
    </location>
</feature>
<dbReference type="AlphaFoldDB" id="A0A1E1WTV2"/>
<proteinExistence type="predicted"/>
<organism evidence="2">
    <name type="scientific">Pectinophora gossypiella</name>
    <name type="common">Cotton pink bollworm</name>
    <name type="synonym">Depressaria gossypiella</name>
    <dbReference type="NCBI Taxonomy" id="13191"/>
    <lineage>
        <taxon>Eukaryota</taxon>
        <taxon>Metazoa</taxon>
        <taxon>Ecdysozoa</taxon>
        <taxon>Arthropoda</taxon>
        <taxon>Hexapoda</taxon>
        <taxon>Insecta</taxon>
        <taxon>Pterygota</taxon>
        <taxon>Neoptera</taxon>
        <taxon>Endopterygota</taxon>
        <taxon>Lepidoptera</taxon>
        <taxon>Glossata</taxon>
        <taxon>Ditrysia</taxon>
        <taxon>Gelechioidea</taxon>
        <taxon>Gelechiidae</taxon>
        <taxon>Apatetrinae</taxon>
        <taxon>Pectinophora</taxon>
    </lineage>
</organism>
<evidence type="ECO:0000256" key="1">
    <source>
        <dbReference type="SAM" id="MobiDB-lite"/>
    </source>
</evidence>
<name>A0A1E1WTV2_PECGO</name>
<sequence>MPPKKDGVETKEGQKKARKKRKVIKKKDECPSRLRKTDRVVLNSQARDIIAKVYDFMKKEAMDEYAEKLTNARWRTATAAGVSEKTVSRILRDRNIKKAGSAAGSIAAVAGGKLNAVADVGAAFGDVLSGNFTGAGHNVAGALGSVVAGDTAGLAIAASGIANATGQIVGAKLHTANQLASTVGKAAGQVVAGKVGLVKNIGAGVGELASGNVSGALDSLGNAAGSMIAGDTAAINTLASGSLGAFFDR</sequence>
<dbReference type="OrthoDB" id="2266637at2759"/>